<dbReference type="GO" id="GO:0005524">
    <property type="term" value="F:ATP binding"/>
    <property type="evidence" value="ECO:0007669"/>
    <property type="project" value="UniProtKB-KW"/>
</dbReference>
<keyword evidence="2" id="KW-0067">ATP-binding</keyword>
<evidence type="ECO:0000256" key="3">
    <source>
        <dbReference type="ARBA" id="ARBA00023015"/>
    </source>
</evidence>
<dbReference type="Gene3D" id="3.40.50.2300">
    <property type="match status" value="1"/>
</dbReference>
<dbReference type="Pfam" id="PF25601">
    <property type="entry name" value="AAA_lid_14"/>
    <property type="match status" value="1"/>
</dbReference>
<dbReference type="AlphaFoldDB" id="A0A2Y9BEG4"/>
<dbReference type="InterPro" id="IPR009057">
    <property type="entry name" value="Homeodomain-like_sf"/>
</dbReference>
<organism evidence="6 7">
    <name type="scientific">Faecalicatena orotica</name>
    <dbReference type="NCBI Taxonomy" id="1544"/>
    <lineage>
        <taxon>Bacteria</taxon>
        <taxon>Bacillati</taxon>
        <taxon>Bacillota</taxon>
        <taxon>Clostridia</taxon>
        <taxon>Lachnospirales</taxon>
        <taxon>Lachnospiraceae</taxon>
        <taxon>Faecalicatena</taxon>
    </lineage>
</organism>
<evidence type="ECO:0000256" key="4">
    <source>
        <dbReference type="ARBA" id="ARBA00023163"/>
    </source>
</evidence>
<dbReference type="EMBL" id="QGDL01000008">
    <property type="protein sequence ID" value="PWJ28527.1"/>
    <property type="molecule type" value="Genomic_DNA"/>
</dbReference>
<reference evidence="6 7" key="1">
    <citation type="submission" date="2018-05" db="EMBL/GenBank/DDBJ databases">
        <title>The Hungate 1000. A catalogue of reference genomes from the rumen microbiome.</title>
        <authorList>
            <person name="Kelly W."/>
        </authorList>
    </citation>
    <scope>NUCLEOTIDE SEQUENCE [LARGE SCALE GENOMIC DNA]</scope>
    <source>
        <strain evidence="6 7">NLAE-zl-C242</strain>
    </source>
</reference>
<sequence length="594" mass="66975">MEKTKILAIAPYRGMYELILLLGKRRNTIELTVYEADLNEGVNIVKHLNKKNFDVIISRGQTAELLSKNTTIPVIEISFSVYDILRGLKLAEGYGKSVAIVGFSGITSCAAILCDLLRYKSEIITVTSKEHALTTLERLQQKKCQIILCDTIVYNLSRSLGLNAILITSGTESIENAFDQALKVSRSYTHIKQQLRIFTQALSSSPETAIILDSNNNTLYSSMDDTDENTAVFKYISRMLTTFWGSATFTAEQNINNKMYLFSSRQETVQNQKYLFIFIASSPMPQYMNSGAIEINEGGSDIPDFYNAYFNSANSLGGLKHTISQYAQNAPQPILILGEPGTGKSKAASILYQESRFHGFPIYTILCGKVSSQYWKTFTTSPDSPLLKDNCTIFFNNIDALGKPQVESLIEFIEYSNLLKRNYLLFSLNSTNNTETNSFFSYLTSHISCLTLRLPPLRERLADIPSLCSLYINEVNMQTGKQITGFETDAIKILEEYDWPNNLTQFKRIVRELVITCNTPYITADNTENMLSKEPKKYNQSLLTDGLDLSGKLSEITYQIVLRVLTDENNNQTKAAERLGISRSTLWRILKKNL</sequence>
<dbReference type="CDD" id="cd00009">
    <property type="entry name" value="AAA"/>
    <property type="match status" value="1"/>
</dbReference>
<dbReference type="Proteomes" id="UP000245845">
    <property type="component" value="Unassembled WGS sequence"/>
</dbReference>
<comment type="caution">
    <text evidence="6">The sequence shown here is derived from an EMBL/GenBank/DDBJ whole genome shotgun (WGS) entry which is preliminary data.</text>
</comment>
<evidence type="ECO:0000259" key="5">
    <source>
        <dbReference type="PROSITE" id="PS50045"/>
    </source>
</evidence>
<proteinExistence type="predicted"/>
<dbReference type="InterPro" id="IPR002078">
    <property type="entry name" value="Sigma_54_int"/>
</dbReference>
<dbReference type="InterPro" id="IPR027417">
    <property type="entry name" value="P-loop_NTPase"/>
</dbReference>
<dbReference type="Gene3D" id="3.40.50.300">
    <property type="entry name" value="P-loop containing nucleotide triphosphate hydrolases"/>
    <property type="match status" value="1"/>
</dbReference>
<evidence type="ECO:0000256" key="2">
    <source>
        <dbReference type="ARBA" id="ARBA00022840"/>
    </source>
</evidence>
<dbReference type="Pfam" id="PF06506">
    <property type="entry name" value="PrpR_N"/>
    <property type="match status" value="1"/>
</dbReference>
<dbReference type="InterPro" id="IPR010524">
    <property type="entry name" value="Sig_transdc_resp-reg_PrpR_N"/>
</dbReference>
<dbReference type="GO" id="GO:0000156">
    <property type="term" value="F:phosphorelay response regulator activity"/>
    <property type="evidence" value="ECO:0007669"/>
    <property type="project" value="InterPro"/>
</dbReference>
<keyword evidence="3" id="KW-0805">Transcription regulation</keyword>
<dbReference type="Gene3D" id="3.40.50.10660">
    <property type="entry name" value="PrpR receptor domain-like"/>
    <property type="match status" value="1"/>
</dbReference>
<keyword evidence="7" id="KW-1185">Reference proteome</keyword>
<dbReference type="GO" id="GO:0043565">
    <property type="term" value="F:sequence-specific DNA binding"/>
    <property type="evidence" value="ECO:0007669"/>
    <property type="project" value="InterPro"/>
</dbReference>
<protein>
    <submittedName>
        <fullName evidence="6">Transcriptional regulator with PAS, ATPase and Fis domain</fullName>
    </submittedName>
</protein>
<dbReference type="InterPro" id="IPR002197">
    <property type="entry name" value="HTH_Fis"/>
</dbReference>
<dbReference type="Gene3D" id="1.10.8.60">
    <property type="match status" value="1"/>
</dbReference>
<dbReference type="Gene3D" id="1.10.10.60">
    <property type="entry name" value="Homeodomain-like"/>
    <property type="match status" value="1"/>
</dbReference>
<keyword evidence="1" id="KW-0547">Nucleotide-binding</keyword>
<dbReference type="InterPro" id="IPR058031">
    <property type="entry name" value="AAA_lid_NorR"/>
</dbReference>
<dbReference type="SUPFAM" id="SSF52540">
    <property type="entry name" value="P-loop containing nucleoside triphosphate hydrolases"/>
    <property type="match status" value="1"/>
</dbReference>
<dbReference type="Pfam" id="PF02954">
    <property type="entry name" value="HTH_8"/>
    <property type="match status" value="1"/>
</dbReference>
<dbReference type="PROSITE" id="PS50045">
    <property type="entry name" value="SIGMA54_INTERACT_4"/>
    <property type="match status" value="1"/>
</dbReference>
<dbReference type="RefSeq" id="WP_109731714.1">
    <property type="nucleotide sequence ID" value="NZ_BAAACK010000003.1"/>
</dbReference>
<dbReference type="SUPFAM" id="SSF46689">
    <property type="entry name" value="Homeodomain-like"/>
    <property type="match status" value="1"/>
</dbReference>
<gene>
    <name evidence="6" type="ORF">A8806_10842</name>
</gene>
<evidence type="ECO:0000313" key="7">
    <source>
        <dbReference type="Proteomes" id="UP000245845"/>
    </source>
</evidence>
<dbReference type="PRINTS" id="PR01590">
    <property type="entry name" value="HTHFIS"/>
</dbReference>
<dbReference type="GO" id="GO:0006355">
    <property type="term" value="P:regulation of DNA-templated transcription"/>
    <property type="evidence" value="ECO:0007669"/>
    <property type="project" value="InterPro"/>
</dbReference>
<keyword evidence="4" id="KW-0804">Transcription</keyword>
<dbReference type="Pfam" id="PF14532">
    <property type="entry name" value="Sigma54_activ_2"/>
    <property type="match status" value="1"/>
</dbReference>
<dbReference type="OrthoDB" id="9771372at2"/>
<evidence type="ECO:0000313" key="6">
    <source>
        <dbReference type="EMBL" id="PWJ28527.1"/>
    </source>
</evidence>
<dbReference type="SUPFAM" id="SSF159800">
    <property type="entry name" value="PrpR receptor domain-like"/>
    <property type="match status" value="1"/>
</dbReference>
<evidence type="ECO:0000256" key="1">
    <source>
        <dbReference type="ARBA" id="ARBA00022741"/>
    </source>
</evidence>
<name>A0A2Y9BEG4_9FIRM</name>
<feature type="domain" description="Sigma-54 factor interaction" evidence="5">
    <location>
        <begin position="309"/>
        <end position="515"/>
    </location>
</feature>
<dbReference type="PANTHER" id="PTHR32071">
    <property type="entry name" value="TRANSCRIPTIONAL REGULATORY PROTEIN"/>
    <property type="match status" value="1"/>
</dbReference>
<accession>A0A2Y9BEG4</accession>